<evidence type="ECO:0000256" key="12">
    <source>
        <dbReference type="ARBA" id="ARBA00023033"/>
    </source>
</evidence>
<dbReference type="AlphaFoldDB" id="A0A1S4G2B6"/>
<keyword evidence="13" id="KW-0472">Membrane</keyword>
<dbReference type="InterPro" id="IPR036396">
    <property type="entry name" value="Cyt_P450_sf"/>
</dbReference>
<dbReference type="GO" id="GO:0020037">
    <property type="term" value="F:heme binding"/>
    <property type="evidence" value="ECO:0007669"/>
    <property type="project" value="InterPro"/>
</dbReference>
<dbReference type="OMA" id="HISCVEM"/>
<dbReference type="PANTHER" id="PTHR24292:SF54">
    <property type="entry name" value="CYP9F3-RELATED"/>
    <property type="match status" value="1"/>
</dbReference>
<keyword evidence="10 15" id="KW-0560">Oxidoreductase</keyword>
<feature type="binding site" description="axial binding residue" evidence="14">
    <location>
        <position position="481"/>
    </location>
    <ligand>
        <name>heme</name>
        <dbReference type="ChEBI" id="CHEBI:30413"/>
    </ligand>
    <ligandPart>
        <name>Fe</name>
        <dbReference type="ChEBI" id="CHEBI:18248"/>
    </ligandPart>
</feature>
<evidence type="ECO:0000256" key="11">
    <source>
        <dbReference type="ARBA" id="ARBA00023004"/>
    </source>
</evidence>
<dbReference type="CDD" id="cd11056">
    <property type="entry name" value="CYP6-like"/>
    <property type="match status" value="1"/>
</dbReference>
<dbReference type="HOGENOM" id="CLU_001570_5_2_1"/>
<dbReference type="SUPFAM" id="SSF48264">
    <property type="entry name" value="Cytochrome P450"/>
    <property type="match status" value="1"/>
</dbReference>
<evidence type="ECO:0000256" key="6">
    <source>
        <dbReference type="ARBA" id="ARBA00022617"/>
    </source>
</evidence>
<gene>
    <name evidence="16" type="primary">CYP9J29</name>
    <name evidence="16" type="ORF">AaeL_AAEL014610</name>
</gene>
<comment type="subcellular location">
    <subcellularLocation>
        <location evidence="4">Endoplasmic reticulum membrane</location>
        <topology evidence="4">Peripheral membrane protein</topology>
    </subcellularLocation>
    <subcellularLocation>
        <location evidence="3">Microsome membrane</location>
        <topology evidence="3">Peripheral membrane protein</topology>
    </subcellularLocation>
</comment>
<sequence>MEVNLLLLATVLTVFVYLYRLITKNNDYFHDKPIPSLKARPLLGSTGPLLLKQVTFSDFVAYVYNKFPGVKVLGMFDTLTPFFVIRDPELIKQIAVKDFDHFMDHRPFFGESVESEEHPYALFKRVIFALNGQQWRNMRATLSPAFTGRKMRLMFTLMVDCSERMLKHYESLMSSTGQMEVEIKDMLSRYGINVIASCAFGIDVDCFKDVDHEFMYHGTRMLQMGNPLVIAKMLFTRMFPKLANNWGMDVIPREQAVYFSKLIKETIRTRESQGIVRNDMIDLLLEARKGKLKYEEEREEEQEGFATVQESDVGKAQVTKAISEVDMIAQCLIFFIAGFESVSANTMFMIYELILNPDIQQKLYEEVEQTYKELGDKRLTYDALQSMKYMDMVISETLRKWPLTPVGDRMCVKDYVLDDGQGLRFTIDKGTCVWFPIHGLHHDPQYYPNPDRFDPERFKDQNKGHIKMGTYIPFGIGPRNCIGSRFALMEMKALMYHMLRRFSFHRTANTQIPPKFRKGMNNFGTEQGLHVELRLRGP</sequence>
<evidence type="ECO:0000256" key="3">
    <source>
        <dbReference type="ARBA" id="ARBA00004174"/>
    </source>
</evidence>
<evidence type="ECO:0000313" key="16">
    <source>
        <dbReference type="EMBL" id="EAT33124.1"/>
    </source>
</evidence>
<dbReference type="PRINTS" id="PR00385">
    <property type="entry name" value="P450"/>
</dbReference>
<evidence type="ECO:0000256" key="8">
    <source>
        <dbReference type="ARBA" id="ARBA00022824"/>
    </source>
</evidence>
<organism evidence="16 17">
    <name type="scientific">Aedes aegypti</name>
    <name type="common">Yellowfever mosquito</name>
    <name type="synonym">Culex aegypti</name>
    <dbReference type="NCBI Taxonomy" id="7159"/>
    <lineage>
        <taxon>Eukaryota</taxon>
        <taxon>Metazoa</taxon>
        <taxon>Ecdysozoa</taxon>
        <taxon>Arthropoda</taxon>
        <taxon>Hexapoda</taxon>
        <taxon>Insecta</taxon>
        <taxon>Pterygota</taxon>
        <taxon>Neoptera</taxon>
        <taxon>Endopterygota</taxon>
        <taxon>Diptera</taxon>
        <taxon>Nematocera</taxon>
        <taxon>Culicoidea</taxon>
        <taxon>Culicidae</taxon>
        <taxon>Culicinae</taxon>
        <taxon>Aedini</taxon>
        <taxon>Aedes</taxon>
        <taxon>Stegomyia</taxon>
    </lineage>
</organism>
<protein>
    <submittedName>
        <fullName evidence="16">AAEL014610-PA</fullName>
    </submittedName>
</protein>
<dbReference type="KEGG" id="aag:5564758"/>
<keyword evidence="8" id="KW-0256">Endoplasmic reticulum</keyword>
<dbReference type="PRINTS" id="PR00463">
    <property type="entry name" value="EP450I"/>
</dbReference>
<comment type="cofactor">
    <cofactor evidence="1 14">
        <name>heme</name>
        <dbReference type="ChEBI" id="CHEBI:30413"/>
    </cofactor>
</comment>
<dbReference type="Gene3D" id="1.10.630.10">
    <property type="entry name" value="Cytochrome P450"/>
    <property type="match status" value="1"/>
</dbReference>
<dbReference type="GO" id="GO:0004497">
    <property type="term" value="F:monooxygenase activity"/>
    <property type="evidence" value="ECO:0007669"/>
    <property type="project" value="UniProtKB-KW"/>
</dbReference>
<keyword evidence="12 15" id="KW-0503">Monooxygenase</keyword>
<evidence type="ECO:0000256" key="4">
    <source>
        <dbReference type="ARBA" id="ARBA00004406"/>
    </source>
</evidence>
<evidence type="ECO:0000256" key="14">
    <source>
        <dbReference type="PIRSR" id="PIRSR602401-1"/>
    </source>
</evidence>
<comment type="function">
    <text evidence="2">May be involved in the metabolism of insect hormones and in the breakdown of synthetic insecticides.</text>
</comment>
<evidence type="ECO:0000256" key="15">
    <source>
        <dbReference type="RuleBase" id="RU000461"/>
    </source>
</evidence>
<evidence type="ECO:0000256" key="9">
    <source>
        <dbReference type="ARBA" id="ARBA00022848"/>
    </source>
</evidence>
<reference evidence="16" key="2">
    <citation type="journal article" date="2007" name="Science">
        <title>Genome sequence of Aedes aegypti, a major arbovirus vector.</title>
        <authorList>
            <person name="Nene V."/>
            <person name="Wortman J.R."/>
            <person name="Lawson D."/>
            <person name="Haas B."/>
            <person name="Kodira C."/>
            <person name="Tu Z.J."/>
            <person name="Loftus B."/>
            <person name="Xi Z."/>
            <person name="Megy K."/>
            <person name="Grabherr M."/>
            <person name="Ren Q."/>
            <person name="Zdobnov E.M."/>
            <person name="Lobo N.F."/>
            <person name="Campbell K.S."/>
            <person name="Brown S.E."/>
            <person name="Bonaldo M.F."/>
            <person name="Zhu J."/>
            <person name="Sinkins S.P."/>
            <person name="Hogenkamp D.G."/>
            <person name="Amedeo P."/>
            <person name="Arensburger P."/>
            <person name="Atkinson P.W."/>
            <person name="Bidwell S."/>
            <person name="Biedler J."/>
            <person name="Birney E."/>
            <person name="Bruggner R.V."/>
            <person name="Costas J."/>
            <person name="Coy M.R."/>
            <person name="Crabtree J."/>
            <person name="Crawford M."/>
            <person name="Debruyn B."/>
            <person name="Decaprio D."/>
            <person name="Eiglmeier K."/>
            <person name="Eisenstadt E."/>
            <person name="El-Dorry H."/>
            <person name="Gelbart W.M."/>
            <person name="Gomes S.L."/>
            <person name="Hammond M."/>
            <person name="Hannick L.I."/>
            <person name="Hogan J.R."/>
            <person name="Holmes M.H."/>
            <person name="Jaffe D."/>
            <person name="Johnston J.S."/>
            <person name="Kennedy R.C."/>
            <person name="Koo H."/>
            <person name="Kravitz S."/>
            <person name="Kriventseva E.V."/>
            <person name="Kulp D."/>
            <person name="Labutti K."/>
            <person name="Lee E."/>
            <person name="Li S."/>
            <person name="Lovin D.D."/>
            <person name="Mao C."/>
            <person name="Mauceli E."/>
            <person name="Menck C.F."/>
            <person name="Miller J.R."/>
            <person name="Montgomery P."/>
            <person name="Mori A."/>
            <person name="Nascimento A.L."/>
            <person name="Naveira H.F."/>
            <person name="Nusbaum C."/>
            <person name="O'leary S."/>
            <person name="Orvis J."/>
            <person name="Pertea M."/>
            <person name="Quesneville H."/>
            <person name="Reidenbach K.R."/>
            <person name="Rogers Y.H."/>
            <person name="Roth C.W."/>
            <person name="Schneider J.R."/>
            <person name="Schatz M."/>
            <person name="Shumway M."/>
            <person name="Stanke M."/>
            <person name="Stinson E.O."/>
            <person name="Tubio J.M."/>
            <person name="Vanzee J.P."/>
            <person name="Verjovski-Almeida S."/>
            <person name="Werner D."/>
            <person name="White O."/>
            <person name="Wyder S."/>
            <person name="Zeng Q."/>
            <person name="Zhao Q."/>
            <person name="Zhao Y."/>
            <person name="Hill C.A."/>
            <person name="Raikhel A.S."/>
            <person name="Soares M.B."/>
            <person name="Knudson D.L."/>
            <person name="Lee N.H."/>
            <person name="Galagan J."/>
            <person name="Salzberg S.L."/>
            <person name="Paulsen I.T."/>
            <person name="Dimopoulos G."/>
            <person name="Collins F.H."/>
            <person name="Birren B."/>
            <person name="Fraser-Liggett C.M."/>
            <person name="Severson D.W."/>
        </authorList>
    </citation>
    <scope>NUCLEOTIDE SEQUENCE [LARGE SCALE GENOMIC DNA]</scope>
    <source>
        <strain evidence="16">Liverpool</strain>
    </source>
</reference>
<dbReference type="PROSITE" id="PS00086">
    <property type="entry name" value="CYTOCHROME_P450"/>
    <property type="match status" value="1"/>
</dbReference>
<dbReference type="EMBL" id="CH478370">
    <property type="protein sequence ID" value="EAT33124.1"/>
    <property type="molecule type" value="Genomic_DNA"/>
</dbReference>
<dbReference type="InterPro" id="IPR002401">
    <property type="entry name" value="Cyt_P450_E_grp-I"/>
</dbReference>
<evidence type="ECO:0000256" key="2">
    <source>
        <dbReference type="ARBA" id="ARBA00003690"/>
    </source>
</evidence>
<evidence type="ECO:0000256" key="13">
    <source>
        <dbReference type="ARBA" id="ARBA00023136"/>
    </source>
</evidence>
<dbReference type="FunFam" id="1.10.630.10:FF:000042">
    <property type="entry name" value="Cytochrome P450"/>
    <property type="match status" value="1"/>
</dbReference>
<name>A0A1S4G2B6_AEDAE</name>
<dbReference type="GO" id="GO:0005789">
    <property type="term" value="C:endoplasmic reticulum membrane"/>
    <property type="evidence" value="ECO:0007669"/>
    <property type="project" value="UniProtKB-SubCell"/>
</dbReference>
<keyword evidence="7 14" id="KW-0479">Metal-binding</keyword>
<proteinExistence type="inferred from homology"/>
<evidence type="ECO:0000313" key="17">
    <source>
        <dbReference type="Proteomes" id="UP000682892"/>
    </source>
</evidence>
<dbReference type="GO" id="GO:0016705">
    <property type="term" value="F:oxidoreductase activity, acting on paired donors, with incorporation or reduction of molecular oxygen"/>
    <property type="evidence" value="ECO:0007669"/>
    <property type="project" value="InterPro"/>
</dbReference>
<dbReference type="InterPro" id="IPR017972">
    <property type="entry name" value="Cyt_P450_CS"/>
</dbReference>
<keyword evidence="9" id="KW-0492">Microsome</keyword>
<comment type="similarity">
    <text evidence="5 15">Belongs to the cytochrome P450 family.</text>
</comment>
<dbReference type="PANTHER" id="PTHR24292">
    <property type="entry name" value="CYTOCHROME P450"/>
    <property type="match status" value="1"/>
</dbReference>
<dbReference type="InterPro" id="IPR050476">
    <property type="entry name" value="Insect_CytP450_Detox"/>
</dbReference>
<dbReference type="Proteomes" id="UP000682892">
    <property type="component" value="Unassembled WGS sequence"/>
</dbReference>
<dbReference type="InterPro" id="IPR001128">
    <property type="entry name" value="Cyt_P450"/>
</dbReference>
<dbReference type="OrthoDB" id="2789670at2759"/>
<dbReference type="GeneID" id="5564758"/>
<reference evidence="16" key="3">
    <citation type="submission" date="2012-09" db="EMBL/GenBank/DDBJ databases">
        <authorList>
            <consortium name="VectorBase"/>
        </authorList>
    </citation>
    <scope>NUCLEOTIDE SEQUENCE</scope>
    <source>
        <strain evidence="16">Liverpool</strain>
    </source>
</reference>
<dbReference type="Pfam" id="PF00067">
    <property type="entry name" value="p450"/>
    <property type="match status" value="1"/>
</dbReference>
<dbReference type="GO" id="GO:0005506">
    <property type="term" value="F:iron ion binding"/>
    <property type="evidence" value="ECO:0007669"/>
    <property type="project" value="InterPro"/>
</dbReference>
<reference evidence="16" key="1">
    <citation type="submission" date="2005-10" db="EMBL/GenBank/DDBJ databases">
        <authorList>
            <person name="Loftus B.J."/>
            <person name="Nene V.M."/>
            <person name="Hannick L.I."/>
            <person name="Bidwell S."/>
            <person name="Haas B."/>
            <person name="Amedeo P."/>
            <person name="Orvis J."/>
            <person name="Wortman J.R."/>
            <person name="White O.R."/>
            <person name="Salzberg S."/>
            <person name="Shumway M."/>
            <person name="Koo H."/>
            <person name="Zhao Y."/>
            <person name="Holmes M."/>
            <person name="Miller J."/>
            <person name="Schatz M."/>
            <person name="Pop M."/>
            <person name="Pai G."/>
            <person name="Utterback T."/>
            <person name="Rogers Y.-H."/>
            <person name="Kravitz S."/>
            <person name="Fraser C.M."/>
        </authorList>
    </citation>
    <scope>NUCLEOTIDE SEQUENCE</scope>
    <source>
        <strain evidence="16">Liverpool</strain>
    </source>
</reference>
<keyword evidence="6 14" id="KW-0349">Heme</keyword>
<evidence type="ECO:0000256" key="10">
    <source>
        <dbReference type="ARBA" id="ARBA00023002"/>
    </source>
</evidence>
<keyword evidence="11 14" id="KW-0408">Iron</keyword>
<evidence type="ECO:0000256" key="5">
    <source>
        <dbReference type="ARBA" id="ARBA00010617"/>
    </source>
</evidence>
<evidence type="ECO:0000256" key="7">
    <source>
        <dbReference type="ARBA" id="ARBA00022723"/>
    </source>
</evidence>
<accession>A0A1S4G2B6</accession>
<evidence type="ECO:0000256" key="1">
    <source>
        <dbReference type="ARBA" id="ARBA00001971"/>
    </source>
</evidence>